<dbReference type="OrthoDB" id="9763054at2"/>
<evidence type="ECO:0000256" key="1">
    <source>
        <dbReference type="SAM" id="SignalP"/>
    </source>
</evidence>
<name>A0A2T0B1Y6_9CLOT</name>
<dbReference type="RefSeq" id="WP_106064254.1">
    <property type="nucleotide sequence ID" value="NZ_PVXO01000058.1"/>
</dbReference>
<dbReference type="InterPro" id="IPR006059">
    <property type="entry name" value="SBP"/>
</dbReference>
<organism evidence="2 3">
    <name type="scientific">Clostridium liquoris</name>
    <dbReference type="NCBI Taxonomy" id="1289519"/>
    <lineage>
        <taxon>Bacteria</taxon>
        <taxon>Bacillati</taxon>
        <taxon>Bacillota</taxon>
        <taxon>Clostridia</taxon>
        <taxon>Eubacteriales</taxon>
        <taxon>Clostridiaceae</taxon>
        <taxon>Clostridium</taxon>
    </lineage>
</organism>
<dbReference type="EMBL" id="PVXO01000058">
    <property type="protein sequence ID" value="PRR77807.1"/>
    <property type="molecule type" value="Genomic_DNA"/>
</dbReference>
<dbReference type="PANTHER" id="PTHR43649">
    <property type="entry name" value="ARABINOSE-BINDING PROTEIN-RELATED"/>
    <property type="match status" value="1"/>
</dbReference>
<dbReference type="PANTHER" id="PTHR43649:SF17">
    <property type="entry name" value="ABC TRANSPORTER SOLUTE BINDING PROTEIN-SUGAR TRANSPORT"/>
    <property type="match status" value="1"/>
</dbReference>
<dbReference type="InterPro" id="IPR050490">
    <property type="entry name" value="Bact_solute-bd_prot1"/>
</dbReference>
<dbReference type="AlphaFoldDB" id="A0A2T0B1Y6"/>
<feature type="signal peptide" evidence="1">
    <location>
        <begin position="1"/>
        <end position="20"/>
    </location>
</feature>
<dbReference type="Pfam" id="PF01547">
    <property type="entry name" value="SBP_bac_1"/>
    <property type="match status" value="1"/>
</dbReference>
<keyword evidence="1" id="KW-0732">Signal</keyword>
<comment type="caution">
    <text evidence="2">The sequence shown here is derived from an EMBL/GenBank/DDBJ whole genome shotgun (WGS) entry which is preliminary data.</text>
</comment>
<dbReference type="PROSITE" id="PS51257">
    <property type="entry name" value="PROKAR_LIPOPROTEIN"/>
    <property type="match status" value="1"/>
</dbReference>
<proteinExistence type="predicted"/>
<evidence type="ECO:0000313" key="2">
    <source>
        <dbReference type="EMBL" id="PRR77807.1"/>
    </source>
</evidence>
<evidence type="ECO:0000313" key="3">
    <source>
        <dbReference type="Proteomes" id="UP000239706"/>
    </source>
</evidence>
<dbReference type="Proteomes" id="UP000239706">
    <property type="component" value="Unassembled WGS sequence"/>
</dbReference>
<protein>
    <submittedName>
        <fullName evidence="2">Multiple sugar-binding protein</fullName>
    </submittedName>
</protein>
<sequence>MKRRKLLALTLAMTSMLTFTMTGCGKSSEVSSNDKSEKNGKTEVNIFQFKVEVAKELENAANEYMKEKPDVKINIETVGGGEDYGAALKAKFKSGKEPTIFNVGGPQDVEDWKGKLEDLTNEPWVGKVLPGMLDGVTMDGKVYGLPFSVEGYGLIYNKRIFQAAGIDGSKIDSYAKLEEAVKTIDSKIKSGALKKDFPKLEAVFEFPAKEKWVTGLHTSNAALGQEFKSSIDSYKSKTVDFKYSEGYKKLIDLQANYSPNGKSKEKLNAVDYSTQVDQGIAIERVAIVQQGNWIYGGVKAIDEKVANNLDILPMSIQGGKEDCIPVGIPMHWAINKNQSDKSKAAAKDFLNWLYTSDKGKDFVVNKFFFIPALKGYENYKPQDSLGKAIQRYIEAGKTTPWVFMGYPTAWGENVLGANIQKYLSGKMTWDELVKDSKAQWESKRK</sequence>
<reference evidence="2 3" key="1">
    <citation type="submission" date="2018-03" db="EMBL/GenBank/DDBJ databases">
        <title>Genome sequence of Clostridium liquoris DSM 100320.</title>
        <authorList>
            <person name="Poehlein A."/>
            <person name="Daniel R."/>
        </authorList>
    </citation>
    <scope>NUCLEOTIDE SEQUENCE [LARGE SCALE GENOMIC DNA]</scope>
    <source>
        <strain evidence="2 3">DSM 100320</strain>
    </source>
</reference>
<gene>
    <name evidence="2" type="primary">msmE_2</name>
    <name evidence="2" type="ORF">CLLI_21950</name>
</gene>
<keyword evidence="3" id="KW-1185">Reference proteome</keyword>
<feature type="chain" id="PRO_5038514228" evidence="1">
    <location>
        <begin position="21"/>
        <end position="445"/>
    </location>
</feature>
<accession>A0A2T0B1Y6</accession>
<dbReference type="Gene3D" id="3.40.190.10">
    <property type="entry name" value="Periplasmic binding protein-like II"/>
    <property type="match status" value="2"/>
</dbReference>
<dbReference type="SUPFAM" id="SSF53850">
    <property type="entry name" value="Periplasmic binding protein-like II"/>
    <property type="match status" value="1"/>
</dbReference>